<reference evidence="3" key="1">
    <citation type="submission" date="2018-12" db="EMBL/GenBank/DDBJ databases">
        <title>Tengunoibacter tsumagoiensis gen. nov., sp. nov., Dictyobacter kobayashii sp. nov., D. alpinus sp. nov., and D. joshuensis sp. nov. and description of Dictyobacteraceae fam. nov. within the order Ktedonobacterales isolated from Tengu-no-mugimeshi.</title>
        <authorList>
            <person name="Wang C.M."/>
            <person name="Zheng Y."/>
            <person name="Sakai Y."/>
            <person name="Toyoda A."/>
            <person name="Minakuchi Y."/>
            <person name="Abe K."/>
            <person name="Yokota A."/>
            <person name="Yabe S."/>
        </authorList>
    </citation>
    <scope>NUCLEOTIDE SEQUENCE [LARGE SCALE GENOMIC DNA]</scope>
    <source>
        <strain evidence="3">Uno3</strain>
    </source>
</reference>
<evidence type="ECO:0000313" key="2">
    <source>
        <dbReference type="EMBL" id="GCE13351.1"/>
    </source>
</evidence>
<keyword evidence="1" id="KW-0812">Transmembrane</keyword>
<dbReference type="EMBL" id="BIFR01000001">
    <property type="protein sequence ID" value="GCE13351.1"/>
    <property type="molecule type" value="Genomic_DNA"/>
</dbReference>
<sequence length="66" mass="7451">MKKVSKSIQLRIGLLVAGALLAVLLWSLPTENEGYKIVIFCIIILALLLTGIISFRLRKRFNKKQP</sequence>
<gene>
    <name evidence="2" type="ORF">KTT_32100</name>
</gene>
<comment type="caution">
    <text evidence="2">The sequence shown here is derived from an EMBL/GenBank/DDBJ whole genome shotgun (WGS) entry which is preliminary data.</text>
</comment>
<keyword evidence="3" id="KW-1185">Reference proteome</keyword>
<dbReference type="AlphaFoldDB" id="A0A402A2W3"/>
<proteinExistence type="predicted"/>
<evidence type="ECO:0000313" key="3">
    <source>
        <dbReference type="Proteomes" id="UP000287352"/>
    </source>
</evidence>
<keyword evidence="1" id="KW-1133">Transmembrane helix</keyword>
<keyword evidence="1" id="KW-0472">Membrane</keyword>
<evidence type="ECO:0000256" key="1">
    <source>
        <dbReference type="SAM" id="Phobius"/>
    </source>
</evidence>
<dbReference type="Proteomes" id="UP000287352">
    <property type="component" value="Unassembled WGS sequence"/>
</dbReference>
<protein>
    <submittedName>
        <fullName evidence="2">Uncharacterized protein</fullName>
    </submittedName>
</protein>
<accession>A0A402A2W3</accession>
<feature type="transmembrane region" description="Helical" evidence="1">
    <location>
        <begin position="12"/>
        <end position="29"/>
    </location>
</feature>
<feature type="transmembrane region" description="Helical" evidence="1">
    <location>
        <begin position="35"/>
        <end position="55"/>
    </location>
</feature>
<name>A0A402A2W3_9CHLR</name>
<organism evidence="2 3">
    <name type="scientific">Tengunoibacter tsumagoiensis</name>
    <dbReference type="NCBI Taxonomy" id="2014871"/>
    <lineage>
        <taxon>Bacteria</taxon>
        <taxon>Bacillati</taxon>
        <taxon>Chloroflexota</taxon>
        <taxon>Ktedonobacteria</taxon>
        <taxon>Ktedonobacterales</taxon>
        <taxon>Dictyobacteraceae</taxon>
        <taxon>Tengunoibacter</taxon>
    </lineage>
</organism>